<proteinExistence type="inferred from homology"/>
<evidence type="ECO:0000256" key="1">
    <source>
        <dbReference type="ARBA" id="ARBA00004752"/>
    </source>
</evidence>
<dbReference type="EMBL" id="CP093217">
    <property type="protein sequence ID" value="UQW82409.1"/>
    <property type="molecule type" value="Genomic_DNA"/>
</dbReference>
<dbReference type="InterPro" id="IPR013564">
    <property type="entry name" value="MurT_C"/>
</dbReference>
<feature type="domain" description="Lipid II isoglutaminyl synthase (glutamine-hydrolyzing) subunit MurT C-terminal" evidence="4">
    <location>
        <begin position="313"/>
        <end position="422"/>
    </location>
</feature>
<feature type="domain" description="Mur ligase central" evidence="3">
    <location>
        <begin position="53"/>
        <end position="274"/>
    </location>
</feature>
<comment type="pathway">
    <text evidence="1 2">Cell wall biogenesis; peptidoglycan biosynthesis.</text>
</comment>
<name>A0A2C6WNZ5_9STAP</name>
<dbReference type="GO" id="GO:0005524">
    <property type="term" value="F:ATP binding"/>
    <property type="evidence" value="ECO:0007669"/>
    <property type="project" value="UniProtKB-UniRule"/>
</dbReference>
<dbReference type="EC" id="6.3.5.13" evidence="2"/>
<dbReference type="GO" id="GO:0008360">
    <property type="term" value="P:regulation of cell shape"/>
    <property type="evidence" value="ECO:0007669"/>
    <property type="project" value="UniProtKB-KW"/>
</dbReference>
<dbReference type="Gene3D" id="3.40.1190.10">
    <property type="entry name" value="Mur-like, catalytic domain"/>
    <property type="match status" value="1"/>
</dbReference>
<reference evidence="5" key="1">
    <citation type="journal article" date="2017" name="Appl. Environ. Microbiol.">
        <title>Staphylococcus edaphicus sp. nov., isolated in Antarctica, harbours mecC gene and genomic islands with suspected role in adaptation to extreme environment.</title>
        <authorList>
            <person name="Pantucek R."/>
            <person name="Sedlacek I."/>
            <person name="Indrakova A."/>
            <person name="Vrbovska V."/>
            <person name="Maslanova I."/>
            <person name="Kovarovic V."/>
            <person name="Svec P."/>
            <person name="Kralova S."/>
            <person name="Kristofova L."/>
            <person name="Keklakova J."/>
            <person name="Petras P."/>
            <person name="Doskar J."/>
        </authorList>
    </citation>
    <scope>NUCLEOTIDE SEQUENCE</scope>
    <source>
        <strain evidence="5">CCM 8730</strain>
    </source>
</reference>
<dbReference type="GO" id="GO:0016881">
    <property type="term" value="F:acid-amino acid ligase activity"/>
    <property type="evidence" value="ECO:0007669"/>
    <property type="project" value="InterPro"/>
</dbReference>
<dbReference type="OrthoDB" id="9803907at2"/>
<feature type="binding site" evidence="2">
    <location>
        <position position="205"/>
    </location>
    <ligand>
        <name>Zn(2+)</name>
        <dbReference type="ChEBI" id="CHEBI:29105"/>
    </ligand>
</feature>
<feature type="binding site" evidence="2">
    <location>
        <position position="226"/>
    </location>
    <ligand>
        <name>Zn(2+)</name>
        <dbReference type="ChEBI" id="CHEBI:29105"/>
    </ligand>
</feature>
<reference evidence="6" key="4">
    <citation type="submission" date="2022-03" db="EMBL/GenBank/DDBJ databases">
        <title>Complete Genome Sequence of Staphylococcus edaphicus strain CCM 8731.</title>
        <authorList>
            <person name="Rimmer C.O."/>
            <person name="Thomas J.C."/>
        </authorList>
    </citation>
    <scope>NUCLEOTIDE SEQUENCE</scope>
    <source>
        <strain evidence="6">CCM 8731</strain>
    </source>
</reference>
<dbReference type="Proteomes" id="UP000223828">
    <property type="component" value="Unassembled WGS sequence"/>
</dbReference>
<evidence type="ECO:0000259" key="4">
    <source>
        <dbReference type="Pfam" id="PF08353"/>
    </source>
</evidence>
<dbReference type="Pfam" id="PF08353">
    <property type="entry name" value="MurT_C"/>
    <property type="match status" value="1"/>
</dbReference>
<keyword evidence="2" id="KW-0133">Cell shape</keyword>
<keyword evidence="8" id="KW-1185">Reference proteome</keyword>
<keyword evidence="2" id="KW-0067">ATP-binding</keyword>
<evidence type="ECO:0000256" key="2">
    <source>
        <dbReference type="HAMAP-Rule" id="MF_02214"/>
    </source>
</evidence>
<dbReference type="RefSeq" id="WP_099090429.1">
    <property type="nucleotide sequence ID" value="NZ_CP093217.1"/>
</dbReference>
<comment type="similarity">
    <text evidence="2">Belongs to the MurCDEF family. MurT subfamily.</text>
</comment>
<gene>
    <name evidence="2" type="primary">murT</name>
    <name evidence="5" type="ORF">BTJ66_07915</name>
    <name evidence="6" type="ORF">MNY58_04765</name>
</gene>
<keyword evidence="2" id="KW-0961">Cell wall biogenesis/degradation</keyword>
<sequence length="439" mass="49093">MRHWTATHLAKLARQASKAAGKKGTDLPGQVARKVDKNILRKLASQVDEIVFISGTNGKTTTSNLVGHTLKVNDIEIIHNNEGANMAAGITSAFILQNNNNTKIAVIEIDEGSIPRVLNEVTPTMMVVTNFFRDQMDRFGEIDIMVNNIANAINNKGIKLLLNADDPFVSRLKIASDSVVYYGMKAHAHEFEQSTMNESRYCPNCGRLLHYDYIQYNQIGHYHCECGFKRENTRYEVTSFTLTPFINLDIGSTTFNMKIAGDFNAYNAIAAYSVLKELGLNDEKIRKGFETYTSDNGRMQYFKKDSKEAMINLAKNPAGMNASLSVGEQLSGSKVYLMSLNDNAADGRDTSWIYDADFEKLTRQQIEAIIVTGTRAEELQLRLKLAGITVPVLLERDIYKATAKSMEYKESFTVAIPNYTSLAPMLEQLNHSFEEAKAK</sequence>
<keyword evidence="2" id="KW-0862">Zinc</keyword>
<keyword evidence="2 5" id="KW-0436">Ligase</keyword>
<dbReference type="EMBL" id="MRZN01000011">
    <property type="protein sequence ID" value="PHK49524.1"/>
    <property type="molecule type" value="Genomic_DNA"/>
</dbReference>
<evidence type="ECO:0000313" key="7">
    <source>
        <dbReference type="Proteomes" id="UP000223828"/>
    </source>
</evidence>
<dbReference type="SUPFAM" id="SSF53623">
    <property type="entry name" value="MurD-like peptide ligases, catalytic domain"/>
    <property type="match status" value="1"/>
</dbReference>
<comment type="function">
    <text evidence="2">The lipid II isoglutaminyl synthase complex catalyzes the formation of alpha-D-isoglutamine in the cell wall lipid II stem peptide. The MurT subunit catalyzes the ATP-dependent amidation of D-glutamate residue of lipid II, converting it to an isoglutamine residue.</text>
</comment>
<comment type="subunit">
    <text evidence="2">Forms a heterodimer with GatD.</text>
</comment>
<dbReference type="GO" id="GO:0140282">
    <property type="term" value="F:carbon-nitrogen ligase activity on lipid II"/>
    <property type="evidence" value="ECO:0007669"/>
    <property type="project" value="UniProtKB-UniRule"/>
</dbReference>
<dbReference type="InterPro" id="IPR036565">
    <property type="entry name" value="Mur-like_cat_sf"/>
</dbReference>
<feature type="active site" evidence="2">
    <location>
        <position position="349"/>
    </location>
</feature>
<reference evidence="7" key="2">
    <citation type="submission" date="2017-10" db="EMBL/GenBank/DDBJ databases">
        <title>Staphylococcus edaphicus sp. nov., isolated in Antarctica, harbouring mecC gene and genomic islands essential in adaptation to extreme environment.</title>
        <authorList>
            <person name="Pantucek R."/>
            <person name="Sedlacek I."/>
            <person name="Indrakova A."/>
            <person name="Vrbovska V."/>
            <person name="Maslanova I."/>
            <person name="Kovarovic V."/>
            <person name="Svec P."/>
            <person name="Kralova S."/>
            <person name="Kristofova L."/>
            <person name="Keklakova J."/>
            <person name="Petras P."/>
            <person name="Doskar J."/>
        </authorList>
    </citation>
    <scope>NUCLEOTIDE SEQUENCE [LARGE SCALE GENOMIC DNA]</scope>
    <source>
        <strain evidence="7">CCM 5085</strain>
    </source>
</reference>
<dbReference type="UniPathway" id="UPA00219"/>
<comment type="catalytic activity">
    <reaction evidence="2">
        <text>beta-D-GlcNAc-(1-&gt;4)-Mur2Ac(oyl-L-Ala-gamma-D-Glu-L-Lys-D-Ala-D-Ala)-di-trans,octa-cis-undecaprenyl diphosphate + ATP = beta-D-GlcNAc-(1-&gt;4)-Mur2Ac(oyl-L-Ala-gamma-D-O-P-Glu-L-Lys-D-Ala-D-Ala)-di-trans,octa-cis-undecaprenyl diphosphate + ADP</text>
        <dbReference type="Rhea" id="RHEA:59488"/>
        <dbReference type="ChEBI" id="CHEBI:30616"/>
        <dbReference type="ChEBI" id="CHEBI:60033"/>
        <dbReference type="ChEBI" id="CHEBI:143132"/>
        <dbReference type="ChEBI" id="CHEBI:456216"/>
    </reaction>
</comment>
<dbReference type="PANTHER" id="PTHR23135:SF7">
    <property type="entry name" value="LIPID II ISOGLUTAMINYL SYNTHASE (GLUTAMINE-HYDROLYZING) SUBUNIT MURT"/>
    <property type="match status" value="1"/>
</dbReference>
<feature type="binding site" evidence="2">
    <location>
        <position position="224"/>
    </location>
    <ligand>
        <name>Zn(2+)</name>
        <dbReference type="ChEBI" id="CHEBI:29105"/>
    </ligand>
</feature>
<dbReference type="Proteomes" id="UP001056588">
    <property type="component" value="Chromosome"/>
</dbReference>
<dbReference type="Pfam" id="PF08245">
    <property type="entry name" value="Mur_ligase_M"/>
    <property type="match status" value="1"/>
</dbReference>
<dbReference type="AlphaFoldDB" id="A0A2C6WNZ5"/>
<dbReference type="InterPro" id="IPR013221">
    <property type="entry name" value="Mur_ligase_cen"/>
</dbReference>
<keyword evidence="2" id="KW-0547">Nucleotide-binding</keyword>
<evidence type="ECO:0000313" key="5">
    <source>
        <dbReference type="EMBL" id="PHK49524.1"/>
    </source>
</evidence>
<evidence type="ECO:0000313" key="6">
    <source>
        <dbReference type="EMBL" id="UQW82409.1"/>
    </source>
</evidence>
<keyword evidence="2" id="KW-0573">Peptidoglycan synthesis</keyword>
<accession>A0A2C6WNZ5</accession>
<dbReference type="GO" id="GO:0008270">
    <property type="term" value="F:zinc ion binding"/>
    <property type="evidence" value="ECO:0007669"/>
    <property type="project" value="UniProtKB-UniRule"/>
</dbReference>
<comment type="catalytic activity">
    <reaction evidence="2">
        <text>beta-D-GlcNAc-(1-&gt;4)-Mur2Ac(oyl-L-Ala-gamma-D-Glu-L-Lys-D-Ala-D-Ala)-di-trans,octa-cis-undecaprenyl diphosphate + L-glutamine + ATP + H2O = beta-D-GlcNAc-(1-&gt;4)-Mur2Ac(oyl-L-Ala-D-isoglutaminyl-L-Lys-D-Ala-D-Ala)-di-trans,octa-cis-undecaprenyl diphosphate + L-glutamate + ADP + phosphate + H(+)</text>
        <dbReference type="Rhea" id="RHEA:57928"/>
        <dbReference type="ChEBI" id="CHEBI:15377"/>
        <dbReference type="ChEBI" id="CHEBI:15378"/>
        <dbReference type="ChEBI" id="CHEBI:29985"/>
        <dbReference type="ChEBI" id="CHEBI:30616"/>
        <dbReference type="ChEBI" id="CHEBI:43474"/>
        <dbReference type="ChEBI" id="CHEBI:58359"/>
        <dbReference type="ChEBI" id="CHEBI:60033"/>
        <dbReference type="ChEBI" id="CHEBI:62233"/>
        <dbReference type="ChEBI" id="CHEBI:456216"/>
        <dbReference type="EC" id="6.3.5.13"/>
    </reaction>
</comment>
<reference evidence="5" key="3">
    <citation type="submission" date="2017-10" db="EMBL/GenBank/DDBJ databases">
        <authorList>
            <person name="Vrbovska V."/>
            <person name="Kovarovic V."/>
            <person name="Indrakova A."/>
        </authorList>
    </citation>
    <scope>NUCLEOTIDE SEQUENCE</scope>
    <source>
        <strain evidence="5">CCM 8730</strain>
    </source>
</reference>
<dbReference type="GO" id="GO:0009252">
    <property type="term" value="P:peptidoglycan biosynthetic process"/>
    <property type="evidence" value="ECO:0007669"/>
    <property type="project" value="UniProtKB-UniRule"/>
</dbReference>
<evidence type="ECO:0000313" key="8">
    <source>
        <dbReference type="Proteomes" id="UP001056588"/>
    </source>
</evidence>
<keyword evidence="2" id="KW-0479">Metal-binding</keyword>
<dbReference type="GO" id="GO:0071555">
    <property type="term" value="P:cell wall organization"/>
    <property type="evidence" value="ECO:0007669"/>
    <property type="project" value="UniProtKB-KW"/>
</dbReference>
<feature type="binding site" evidence="2">
    <location>
        <position position="202"/>
    </location>
    <ligand>
        <name>Zn(2+)</name>
        <dbReference type="ChEBI" id="CHEBI:29105"/>
    </ligand>
</feature>
<dbReference type="InterPro" id="IPR043703">
    <property type="entry name" value="Lipid_II_synth_MurT"/>
</dbReference>
<evidence type="ECO:0000259" key="3">
    <source>
        <dbReference type="Pfam" id="PF08245"/>
    </source>
</evidence>
<protein>
    <recommendedName>
        <fullName evidence="2">Lipid II isoglutaminyl synthase (glutamine-hydrolyzing) subunit MurT</fullName>
        <ecNumber evidence="2">6.3.5.13</ecNumber>
    </recommendedName>
</protein>
<dbReference type="HAMAP" id="MF_02214">
    <property type="entry name" value="Lipid_II_synth_MurT"/>
    <property type="match status" value="1"/>
</dbReference>
<comment type="catalytic activity">
    <reaction evidence="2">
        <text>beta-D-GlcNAc-(1-&gt;4)-Mur2Ac(oyl-L-Ala-gamma-D-O-P-Glu-L-Lys-D-Ala-D-Ala)-di-trans,octa-cis-undecaprenyl diphosphate + NH4(+) = beta-D-GlcNAc-(1-&gt;4)-Mur2Ac(oyl-L-Ala-D-isoglutaminyl-L-Lys-D-Ala-D-Ala)-di-trans,octa-cis-undecaprenyl diphosphate + phosphate + H(+)</text>
        <dbReference type="Rhea" id="RHEA:57932"/>
        <dbReference type="ChEBI" id="CHEBI:15378"/>
        <dbReference type="ChEBI" id="CHEBI:28938"/>
        <dbReference type="ChEBI" id="CHEBI:43474"/>
        <dbReference type="ChEBI" id="CHEBI:62233"/>
        <dbReference type="ChEBI" id="CHEBI:143132"/>
    </reaction>
</comment>
<dbReference type="PANTHER" id="PTHR23135">
    <property type="entry name" value="MUR LIGASE FAMILY MEMBER"/>
    <property type="match status" value="1"/>
</dbReference>
<organism evidence="5 7">
    <name type="scientific">Staphylococcus edaphicus</name>
    <dbReference type="NCBI Taxonomy" id="1955013"/>
    <lineage>
        <taxon>Bacteria</taxon>
        <taxon>Bacillati</taxon>
        <taxon>Bacillota</taxon>
        <taxon>Bacilli</taxon>
        <taxon>Bacillales</taxon>
        <taxon>Staphylococcaceae</taxon>
        <taxon>Staphylococcus</taxon>
    </lineage>
</organism>